<evidence type="ECO:0000313" key="1">
    <source>
        <dbReference type="EMBL" id="MDT9683314.1"/>
    </source>
</evidence>
<reference evidence="1 2" key="1">
    <citation type="submission" date="2023-09" db="EMBL/GenBank/DDBJ databases">
        <title>Streptomyces sp. nov.: A antagonism against Alternaria gaisen Producing Streptochlin, Isolated from Tamarix root soil.</title>
        <authorList>
            <person name="Chen Y."/>
        </authorList>
    </citation>
    <scope>NUCLEOTIDE SEQUENCE [LARGE SCALE GENOMIC DNA]</scope>
    <source>
        <strain evidence="1 2">TRM76323</strain>
    </source>
</reference>
<accession>A0ABU3QLK3</accession>
<name>A0ABU3QLK3_9ACTN</name>
<dbReference type="Proteomes" id="UP001250181">
    <property type="component" value="Unassembled WGS sequence"/>
</dbReference>
<sequence>MSKTITVPLTMMEQLAHMITKPLQFGDDMTIKPLDGGFIIIDTYGGYETTVKQFEGAYRVSNNDSAGAYEWSSEGFIQVYQEEGDNFYNFIFTL</sequence>
<organism evidence="1 2">
    <name type="scientific">Streptomyces tamarix</name>
    <dbReference type="NCBI Taxonomy" id="3078565"/>
    <lineage>
        <taxon>Bacteria</taxon>
        <taxon>Bacillati</taxon>
        <taxon>Actinomycetota</taxon>
        <taxon>Actinomycetes</taxon>
        <taxon>Kitasatosporales</taxon>
        <taxon>Streptomycetaceae</taxon>
        <taxon>Streptomyces</taxon>
    </lineage>
</organism>
<dbReference type="EMBL" id="JAWCTQ010000016">
    <property type="protein sequence ID" value="MDT9683314.1"/>
    <property type="molecule type" value="Genomic_DNA"/>
</dbReference>
<keyword evidence="2" id="KW-1185">Reference proteome</keyword>
<comment type="caution">
    <text evidence="1">The sequence shown here is derived from an EMBL/GenBank/DDBJ whole genome shotgun (WGS) entry which is preliminary data.</text>
</comment>
<evidence type="ECO:0000313" key="2">
    <source>
        <dbReference type="Proteomes" id="UP001250181"/>
    </source>
</evidence>
<proteinExistence type="predicted"/>
<gene>
    <name evidence="1" type="ORF">RND61_14710</name>
</gene>
<protein>
    <submittedName>
        <fullName evidence="1">Uncharacterized protein</fullName>
    </submittedName>
</protein>
<dbReference type="RefSeq" id="WP_315878388.1">
    <property type="nucleotide sequence ID" value="NZ_JAWCTQ010000016.1"/>
</dbReference>